<dbReference type="Proteomes" id="UP000094819">
    <property type="component" value="Unassembled WGS sequence"/>
</dbReference>
<name>A0A1E3JIW6_9TREE</name>
<dbReference type="SMART" id="SM00320">
    <property type="entry name" value="WD40"/>
    <property type="match status" value="5"/>
</dbReference>
<dbReference type="RefSeq" id="XP_019032990.1">
    <property type="nucleotide sequence ID" value="XM_019175258.1"/>
</dbReference>
<keyword evidence="5" id="KW-1185">Reference proteome</keyword>
<keyword evidence="1 3" id="KW-0853">WD repeat</keyword>
<accession>A0A1E3JIW6</accession>
<evidence type="ECO:0000313" key="5">
    <source>
        <dbReference type="Proteomes" id="UP000094819"/>
    </source>
</evidence>
<evidence type="ECO:0000256" key="3">
    <source>
        <dbReference type="PROSITE-ProRule" id="PRU00221"/>
    </source>
</evidence>
<dbReference type="InterPro" id="IPR036322">
    <property type="entry name" value="WD40_repeat_dom_sf"/>
</dbReference>
<gene>
    <name evidence="4" type="ORF">L198_03125</name>
</gene>
<evidence type="ECO:0000256" key="1">
    <source>
        <dbReference type="ARBA" id="ARBA00022574"/>
    </source>
</evidence>
<organism evidence="4 5">
    <name type="scientific">Cryptococcus wingfieldii CBS 7118</name>
    <dbReference type="NCBI Taxonomy" id="1295528"/>
    <lineage>
        <taxon>Eukaryota</taxon>
        <taxon>Fungi</taxon>
        <taxon>Dikarya</taxon>
        <taxon>Basidiomycota</taxon>
        <taxon>Agaricomycotina</taxon>
        <taxon>Tremellomycetes</taxon>
        <taxon>Tremellales</taxon>
        <taxon>Cryptococcaceae</taxon>
        <taxon>Cryptococcus</taxon>
    </lineage>
</organism>
<comment type="caution">
    <text evidence="4">The sequence shown here is derived from an EMBL/GenBank/DDBJ whole genome shotgun (WGS) entry which is preliminary data.</text>
</comment>
<keyword evidence="2" id="KW-0677">Repeat</keyword>
<evidence type="ECO:0000256" key="2">
    <source>
        <dbReference type="ARBA" id="ARBA00022737"/>
    </source>
</evidence>
<dbReference type="Pfam" id="PF00400">
    <property type="entry name" value="WD40"/>
    <property type="match status" value="3"/>
</dbReference>
<dbReference type="AlphaFoldDB" id="A0A1E3JIW6"/>
<dbReference type="PRINTS" id="PR00320">
    <property type="entry name" value="GPROTEINBRPT"/>
</dbReference>
<evidence type="ECO:0000313" key="4">
    <source>
        <dbReference type="EMBL" id="ODO00798.1"/>
    </source>
</evidence>
<proteinExistence type="predicted"/>
<dbReference type="EMBL" id="AWGH01000007">
    <property type="protein sequence ID" value="ODO00798.1"/>
    <property type="molecule type" value="Genomic_DNA"/>
</dbReference>
<dbReference type="PANTHER" id="PTHR10971">
    <property type="entry name" value="MRNA EXPORT FACTOR AND BUB3"/>
    <property type="match status" value="1"/>
</dbReference>
<dbReference type="Gene3D" id="2.130.10.10">
    <property type="entry name" value="YVTN repeat-like/Quinoprotein amine dehydrogenase"/>
    <property type="match status" value="1"/>
</dbReference>
<dbReference type="PROSITE" id="PS50082">
    <property type="entry name" value="WD_REPEATS_2"/>
    <property type="match status" value="2"/>
</dbReference>
<dbReference type="InterPro" id="IPR015943">
    <property type="entry name" value="WD40/YVTN_repeat-like_dom_sf"/>
</dbReference>
<reference evidence="4 5" key="1">
    <citation type="submission" date="2016-06" db="EMBL/GenBank/DDBJ databases">
        <title>Evolution of pathogenesis and genome organization in the Tremellales.</title>
        <authorList>
            <person name="Cuomo C."/>
            <person name="Litvintseva A."/>
            <person name="Heitman J."/>
            <person name="Chen Y."/>
            <person name="Sun S."/>
            <person name="Springer D."/>
            <person name="Dromer F."/>
            <person name="Young S."/>
            <person name="Zeng Q."/>
            <person name="Chapman S."/>
            <person name="Gujja S."/>
            <person name="Saif S."/>
            <person name="Birren B."/>
        </authorList>
    </citation>
    <scope>NUCLEOTIDE SEQUENCE [LARGE SCALE GENOMIC DNA]</scope>
    <source>
        <strain evidence="4 5">CBS 7118</strain>
    </source>
</reference>
<feature type="repeat" description="WD" evidence="3">
    <location>
        <begin position="91"/>
        <end position="123"/>
    </location>
</feature>
<dbReference type="InterPro" id="IPR001680">
    <property type="entry name" value="WD40_rpt"/>
</dbReference>
<feature type="repeat" description="WD" evidence="3">
    <location>
        <begin position="243"/>
        <end position="277"/>
    </location>
</feature>
<dbReference type="SUPFAM" id="SSF50978">
    <property type="entry name" value="WD40 repeat-like"/>
    <property type="match status" value="1"/>
</dbReference>
<sequence>MSAGDLSLQPPIDGISSVSWSLDSQRLLVSSWDGSIQLHDLSGPPQPPRIFSETSAVLTACFGSTSNIGYSAGLDRRIRRWDFDTGLVQVLGKHDDAVQSIVWCAEHHVLVSSSWDSTIKVWDSTLPNPLKSTQTLPARAYNLAYAPLSNRLLVSMSKRHVWVYDVVKLAAATEQIAASQERESALKFMTRSLATMADGKGWASGSLEGRIAVEYLDPADQGSKYAFRAHRQNIDNVDCVYPINAIAYHPIHNTFASGGSDGFISIWDHNAKKRMKLFPKYPAPISALSFSPDGTKLAIGASYEHDNSLTKADEQNTIMLLVKNTVMEDCKPKAKA</sequence>
<protein>
    <submittedName>
        <fullName evidence="4">Cell cycle arrest protein BUB3</fullName>
    </submittedName>
</protein>
<dbReference type="PROSITE" id="PS50294">
    <property type="entry name" value="WD_REPEATS_REGION"/>
    <property type="match status" value="1"/>
</dbReference>
<dbReference type="InterPro" id="IPR020472">
    <property type="entry name" value="WD40_PAC1"/>
</dbReference>
<dbReference type="OrthoDB" id="10262475at2759"/>
<dbReference type="GeneID" id="30192338"/>